<dbReference type="AlphaFoldDB" id="A0A4P9ZUJ4"/>
<name>A0A4P9ZUJ4_9FUNG</name>
<feature type="chain" id="PRO_5020498212" description="F-box domain-containing protein" evidence="1">
    <location>
        <begin position="28"/>
        <end position="505"/>
    </location>
</feature>
<evidence type="ECO:0000313" key="2">
    <source>
        <dbReference type="EMBL" id="RKP37234.1"/>
    </source>
</evidence>
<dbReference type="EMBL" id="ML002522">
    <property type="protein sequence ID" value="RKP37234.1"/>
    <property type="molecule type" value="Genomic_DNA"/>
</dbReference>
<reference evidence="3" key="1">
    <citation type="journal article" date="2018" name="Nat. Microbiol.">
        <title>Leveraging single-cell genomics to expand the fungal tree of life.</title>
        <authorList>
            <person name="Ahrendt S.R."/>
            <person name="Quandt C.A."/>
            <person name="Ciobanu D."/>
            <person name="Clum A."/>
            <person name="Salamov A."/>
            <person name="Andreopoulos B."/>
            <person name="Cheng J.F."/>
            <person name="Woyke T."/>
            <person name="Pelin A."/>
            <person name="Henrissat B."/>
            <person name="Reynolds N.K."/>
            <person name="Benny G.L."/>
            <person name="Smith M.E."/>
            <person name="James T.Y."/>
            <person name="Grigoriev I.V."/>
        </authorList>
    </citation>
    <scope>NUCLEOTIDE SEQUENCE [LARGE SCALE GENOMIC DNA]</scope>
    <source>
        <strain evidence="3">RSA 468</strain>
    </source>
</reference>
<dbReference type="Proteomes" id="UP000268162">
    <property type="component" value="Unassembled WGS sequence"/>
</dbReference>
<gene>
    <name evidence="2" type="ORF">BJ085DRAFT_30134</name>
</gene>
<feature type="signal peptide" evidence="1">
    <location>
        <begin position="1"/>
        <end position="27"/>
    </location>
</feature>
<keyword evidence="3" id="KW-1185">Reference proteome</keyword>
<organism evidence="2 3">
    <name type="scientific">Dimargaris cristalligena</name>
    <dbReference type="NCBI Taxonomy" id="215637"/>
    <lineage>
        <taxon>Eukaryota</taxon>
        <taxon>Fungi</taxon>
        <taxon>Fungi incertae sedis</taxon>
        <taxon>Zoopagomycota</taxon>
        <taxon>Kickxellomycotina</taxon>
        <taxon>Dimargaritomycetes</taxon>
        <taxon>Dimargaritales</taxon>
        <taxon>Dimargaritaceae</taxon>
        <taxon>Dimargaris</taxon>
    </lineage>
</organism>
<sequence length="505" mass="57077">MKLSDTHFLSLTTLGLSFWLEAQTALSAPANGVNHLEKLPFEVLYNVINDVYFETRDALAQTSTILSAAVNKHPYEQTIGKYMAMCKGLALSEANKPLVEGLERPEQIWQQLIHQPLFTTLFVNSYSNQGDMLQYMSDSTRQTEENKRWSEIYDYYAYLKDNRDDPIFQKDAWRFIDLTSLKRPALVPQLPLMAIVDDLVDPMHILQVLDVLTGPGMHDLGQEGMEHTEWNRIANLGRSKVNGLRVDLHIAKLSLEVFNTLVNLILVRLATTGRFNDMEAFVLNLKPSVEAHHSGNHIQSDYAYQKTNRFAIVLAAMFGETHALGTFTGVFDLLLNFFSENRRLANQCPLVYEMQAYGLDHGAEYLASVWGCPLTHGEFVRVTEVAPIIENLAEVAHADDQEDDDGLNDWDQGLTIDFVIPNYLHLQNNGQIGILIPISGFNEQDKACLPDLGPQKPDAFDVNLFARQLNPENFESLQHLVSLGFQRFGDQGYERVSIQNLTANN</sequence>
<keyword evidence="1" id="KW-0732">Signal</keyword>
<evidence type="ECO:0000256" key="1">
    <source>
        <dbReference type="SAM" id="SignalP"/>
    </source>
</evidence>
<protein>
    <recommendedName>
        <fullName evidence="4">F-box domain-containing protein</fullName>
    </recommendedName>
</protein>
<evidence type="ECO:0000313" key="3">
    <source>
        <dbReference type="Proteomes" id="UP000268162"/>
    </source>
</evidence>
<accession>A0A4P9ZUJ4</accession>
<evidence type="ECO:0008006" key="4">
    <source>
        <dbReference type="Google" id="ProtNLM"/>
    </source>
</evidence>
<proteinExistence type="predicted"/>